<dbReference type="InterPro" id="IPR038162">
    <property type="entry name" value="SoxY_sf"/>
</dbReference>
<dbReference type="Gene3D" id="2.60.40.2470">
    <property type="entry name" value="SoxY domain"/>
    <property type="match status" value="1"/>
</dbReference>
<evidence type="ECO:0000259" key="1">
    <source>
        <dbReference type="Pfam" id="PF13501"/>
    </source>
</evidence>
<sequence length="179" mass="19460">MNSNTSHPQIHTLNRRHFLKGAIAISTMALPLFGRDSLAASSIARPKEIPKDYPGPSERFLNAITSVYQQEPISDGKVTLNMPVLAENGNSVLLSVHVESPMNKQQYVKRLRLFAENNPLPEVAAFQLTPHSGTAQISTRIRLSASQIITAIATLNDGSHWAGSAFTTITLPACVEAFV</sequence>
<proteinExistence type="predicted"/>
<evidence type="ECO:0000313" key="2">
    <source>
        <dbReference type="EMBL" id="GLS28087.1"/>
    </source>
</evidence>
<evidence type="ECO:0000313" key="3">
    <source>
        <dbReference type="Proteomes" id="UP001156870"/>
    </source>
</evidence>
<dbReference type="InterPro" id="IPR006311">
    <property type="entry name" value="TAT_signal"/>
</dbReference>
<dbReference type="EMBL" id="BSPD01000101">
    <property type="protein sequence ID" value="GLS28087.1"/>
    <property type="molecule type" value="Genomic_DNA"/>
</dbReference>
<protein>
    <recommendedName>
        <fullName evidence="1">Ig-like SoxY domain-containing protein</fullName>
    </recommendedName>
</protein>
<organism evidence="2 3">
    <name type="scientific">Marinibactrum halimedae</name>
    <dbReference type="NCBI Taxonomy" id="1444977"/>
    <lineage>
        <taxon>Bacteria</taxon>
        <taxon>Pseudomonadati</taxon>
        <taxon>Pseudomonadota</taxon>
        <taxon>Gammaproteobacteria</taxon>
        <taxon>Cellvibrionales</taxon>
        <taxon>Cellvibrionaceae</taxon>
        <taxon>Marinibactrum</taxon>
    </lineage>
</organism>
<dbReference type="RefSeq" id="WP_232595554.1">
    <property type="nucleotide sequence ID" value="NZ_BSPD01000101.1"/>
</dbReference>
<dbReference type="PROSITE" id="PS51318">
    <property type="entry name" value="TAT"/>
    <property type="match status" value="1"/>
</dbReference>
<accession>A0AA37WR44</accession>
<dbReference type="AlphaFoldDB" id="A0AA37WR44"/>
<dbReference type="Pfam" id="PF13501">
    <property type="entry name" value="SoxY"/>
    <property type="match status" value="1"/>
</dbReference>
<dbReference type="Proteomes" id="UP001156870">
    <property type="component" value="Unassembled WGS sequence"/>
</dbReference>
<name>A0AA37WR44_9GAMM</name>
<keyword evidence="3" id="KW-1185">Reference proteome</keyword>
<dbReference type="InterPro" id="IPR032711">
    <property type="entry name" value="SoxY"/>
</dbReference>
<reference evidence="2 3" key="1">
    <citation type="journal article" date="2014" name="Int. J. Syst. Evol. Microbiol.">
        <title>Complete genome sequence of Corynebacterium casei LMG S-19264T (=DSM 44701T), isolated from a smear-ripened cheese.</title>
        <authorList>
            <consortium name="US DOE Joint Genome Institute (JGI-PGF)"/>
            <person name="Walter F."/>
            <person name="Albersmeier A."/>
            <person name="Kalinowski J."/>
            <person name="Ruckert C."/>
        </authorList>
    </citation>
    <scope>NUCLEOTIDE SEQUENCE [LARGE SCALE GENOMIC DNA]</scope>
    <source>
        <strain evidence="2 3">NBRC 110095</strain>
    </source>
</reference>
<gene>
    <name evidence="2" type="ORF">GCM10007877_38060</name>
</gene>
<feature type="domain" description="Ig-like SoxY" evidence="1">
    <location>
        <begin position="69"/>
        <end position="174"/>
    </location>
</feature>
<comment type="caution">
    <text evidence="2">The sequence shown here is derived from an EMBL/GenBank/DDBJ whole genome shotgun (WGS) entry which is preliminary data.</text>
</comment>